<evidence type="ECO:0000256" key="1">
    <source>
        <dbReference type="SAM" id="MobiDB-lite"/>
    </source>
</evidence>
<evidence type="ECO:0000313" key="2">
    <source>
        <dbReference type="EMBL" id="TQJ17244.1"/>
    </source>
</evidence>
<feature type="compositionally biased region" description="Polar residues" evidence="1">
    <location>
        <begin position="229"/>
        <end position="241"/>
    </location>
</feature>
<accession>A0A542EPR1</accession>
<dbReference type="InterPro" id="IPR043519">
    <property type="entry name" value="NT_sf"/>
</dbReference>
<dbReference type="RefSeq" id="WP_141853541.1">
    <property type="nucleotide sequence ID" value="NZ_BAAAKA010000012.1"/>
</dbReference>
<gene>
    <name evidence="2" type="ORF">FB475_1359</name>
</gene>
<organism evidence="2 3">
    <name type="scientific">Kribbella jejuensis</name>
    <dbReference type="NCBI Taxonomy" id="236068"/>
    <lineage>
        <taxon>Bacteria</taxon>
        <taxon>Bacillati</taxon>
        <taxon>Actinomycetota</taxon>
        <taxon>Actinomycetes</taxon>
        <taxon>Propionibacteriales</taxon>
        <taxon>Kribbellaceae</taxon>
        <taxon>Kribbella</taxon>
    </lineage>
</organism>
<dbReference type="EMBL" id="VFMM01000001">
    <property type="protein sequence ID" value="TQJ17244.1"/>
    <property type="molecule type" value="Genomic_DNA"/>
</dbReference>
<dbReference type="GO" id="GO:0015969">
    <property type="term" value="P:guanosine tetraphosphate metabolic process"/>
    <property type="evidence" value="ECO:0007669"/>
    <property type="project" value="InterPro"/>
</dbReference>
<dbReference type="OrthoDB" id="4484802at2"/>
<dbReference type="Proteomes" id="UP000316298">
    <property type="component" value="Unassembled WGS sequence"/>
</dbReference>
<proteinExistence type="predicted"/>
<protein>
    <submittedName>
        <fullName evidence="2">RelA/SpoT family protein</fullName>
    </submittedName>
</protein>
<feature type="region of interest" description="Disordered" evidence="1">
    <location>
        <begin position="223"/>
        <end position="266"/>
    </location>
</feature>
<feature type="compositionally biased region" description="Basic and acidic residues" evidence="1">
    <location>
        <begin position="246"/>
        <end position="266"/>
    </location>
</feature>
<dbReference type="Gene3D" id="3.30.460.10">
    <property type="entry name" value="Beta Polymerase, domain 2"/>
    <property type="match status" value="1"/>
</dbReference>
<sequence length="266" mass="29913">MPPPPCDPTALHQAFAASRPLDWGEKQPTTAEITELHGERATRRSLELLERTVEVEPRVTGDFLNSIPVGTTPYHLENRIKSPESLARKLRDQRRANKRRPVDDLLRYTVLTESPDDLVAATLDTADALATHGWRVDYAMHSYTEGSRYKGLHAWLRTPDIERVEVQWHSRASARVKELTTSWYEVERSATATDSERTAAREKCVAASAELHTPRGLDAMTELGGRQVQVKNYSDSRSTGSGRRVAPVEERQRPAKLQDRAKGIAL</sequence>
<dbReference type="InterPro" id="IPR007685">
    <property type="entry name" value="RelA_SpoT"/>
</dbReference>
<keyword evidence="3" id="KW-1185">Reference proteome</keyword>
<comment type="caution">
    <text evidence="2">The sequence shown here is derived from an EMBL/GenBank/DDBJ whole genome shotgun (WGS) entry which is preliminary data.</text>
</comment>
<dbReference type="SUPFAM" id="SSF81301">
    <property type="entry name" value="Nucleotidyltransferase"/>
    <property type="match status" value="1"/>
</dbReference>
<name>A0A542EPR1_9ACTN</name>
<dbReference type="AlphaFoldDB" id="A0A542EPR1"/>
<reference evidence="2 3" key="1">
    <citation type="submission" date="2019-06" db="EMBL/GenBank/DDBJ databases">
        <title>Sequencing the genomes of 1000 actinobacteria strains.</title>
        <authorList>
            <person name="Klenk H.-P."/>
        </authorList>
    </citation>
    <scope>NUCLEOTIDE SEQUENCE [LARGE SCALE GENOMIC DNA]</scope>
    <source>
        <strain evidence="2 3">DSM 17305</strain>
    </source>
</reference>
<evidence type="ECO:0000313" key="3">
    <source>
        <dbReference type="Proteomes" id="UP000316298"/>
    </source>
</evidence>
<dbReference type="CDD" id="cd05399">
    <property type="entry name" value="NT_Rel-Spo_like"/>
    <property type="match status" value="1"/>
</dbReference>